<dbReference type="InterPro" id="IPR050571">
    <property type="entry name" value="Class-IV_PLP-Dep_Aminotrnsfr"/>
</dbReference>
<dbReference type="Gene3D" id="3.20.10.10">
    <property type="entry name" value="D-amino Acid Aminotransferase, subunit A, domain 2"/>
    <property type="match status" value="1"/>
</dbReference>
<dbReference type="InterPro" id="IPR043132">
    <property type="entry name" value="BCAT-like_C"/>
</dbReference>
<dbReference type="InterPro" id="IPR018300">
    <property type="entry name" value="Aminotrans_IV_CS"/>
</dbReference>
<comment type="cofactor">
    <cofactor evidence="1">
        <name>pyridoxal 5'-phosphate</name>
        <dbReference type="ChEBI" id="CHEBI:597326"/>
    </cofactor>
</comment>
<dbReference type="AlphaFoldDB" id="A0A381R1Q0"/>
<evidence type="ECO:0000256" key="3">
    <source>
        <dbReference type="ARBA" id="ARBA00022898"/>
    </source>
</evidence>
<keyword evidence="3" id="KW-0663">Pyridoxal phosphate</keyword>
<evidence type="ECO:0000313" key="4">
    <source>
        <dbReference type="EMBL" id="SUZ85641.1"/>
    </source>
</evidence>
<evidence type="ECO:0008006" key="5">
    <source>
        <dbReference type="Google" id="ProtNLM"/>
    </source>
</evidence>
<proteinExistence type="inferred from homology"/>
<dbReference type="GO" id="GO:0005829">
    <property type="term" value="C:cytosol"/>
    <property type="evidence" value="ECO:0007669"/>
    <property type="project" value="TreeGrafter"/>
</dbReference>
<dbReference type="FunFam" id="3.20.10.10:FF:000002">
    <property type="entry name" value="D-alanine aminotransferase"/>
    <property type="match status" value="1"/>
</dbReference>
<name>A0A381R1Q0_9ZZZZ</name>
<evidence type="ECO:0000256" key="2">
    <source>
        <dbReference type="ARBA" id="ARBA00009320"/>
    </source>
</evidence>
<sequence>MAELVNVNGTIVERAKAFVSVFDHGFMFGEGVYETLRTYNRQPFLFDRHMSRLRASAKQIDLPCPYTDESMLSRIVATMEAAVKCGEAYIRLLLTRGEGDITYDPRACPTPSLMIIVKPHLSIPSKIEKNGVMVSLSTVMRNHPDSVNPAIKSNNLLNNALAMQQAFKNGAYEALMCNYKGDLVECAQSNFFIVQDGIVVTPPLRDGLLEGVTRNFIFEVGSEIGVQVHEASLRRGDLNTATEAFLTSTTREIVPIVKVDQYTIGSGQPGPVTKALLFGLRKKAGALSQP</sequence>
<dbReference type="EMBL" id="UINC01001645">
    <property type="protein sequence ID" value="SUZ85641.1"/>
    <property type="molecule type" value="Genomic_DNA"/>
</dbReference>
<accession>A0A381R1Q0</accession>
<evidence type="ECO:0000256" key="1">
    <source>
        <dbReference type="ARBA" id="ARBA00001933"/>
    </source>
</evidence>
<protein>
    <recommendedName>
        <fullName evidence="5">Branched-chain amino acid aminotransferase</fullName>
    </recommendedName>
</protein>
<organism evidence="4">
    <name type="scientific">marine metagenome</name>
    <dbReference type="NCBI Taxonomy" id="408172"/>
    <lineage>
        <taxon>unclassified sequences</taxon>
        <taxon>metagenomes</taxon>
        <taxon>ecological metagenomes</taxon>
    </lineage>
</organism>
<dbReference type="InterPro" id="IPR043131">
    <property type="entry name" value="BCAT-like_N"/>
</dbReference>
<dbReference type="GO" id="GO:0008652">
    <property type="term" value="P:amino acid biosynthetic process"/>
    <property type="evidence" value="ECO:0007669"/>
    <property type="project" value="UniProtKB-ARBA"/>
</dbReference>
<dbReference type="InterPro" id="IPR036038">
    <property type="entry name" value="Aminotransferase-like"/>
</dbReference>
<comment type="similarity">
    <text evidence="2">Belongs to the class-IV pyridoxal-phosphate-dependent aminotransferase family.</text>
</comment>
<dbReference type="PANTHER" id="PTHR42743:SF11">
    <property type="entry name" value="AMINODEOXYCHORISMATE LYASE"/>
    <property type="match status" value="1"/>
</dbReference>
<dbReference type="Pfam" id="PF01063">
    <property type="entry name" value="Aminotran_4"/>
    <property type="match status" value="1"/>
</dbReference>
<reference evidence="4" key="1">
    <citation type="submission" date="2018-05" db="EMBL/GenBank/DDBJ databases">
        <authorList>
            <person name="Lanie J.A."/>
            <person name="Ng W.-L."/>
            <person name="Kazmierczak K.M."/>
            <person name="Andrzejewski T.M."/>
            <person name="Davidsen T.M."/>
            <person name="Wayne K.J."/>
            <person name="Tettelin H."/>
            <person name="Glass J.I."/>
            <person name="Rusch D."/>
            <person name="Podicherti R."/>
            <person name="Tsui H.-C.T."/>
            <person name="Winkler M.E."/>
        </authorList>
    </citation>
    <scope>NUCLEOTIDE SEQUENCE</scope>
</reference>
<dbReference type="PANTHER" id="PTHR42743">
    <property type="entry name" value="AMINO-ACID AMINOTRANSFERASE"/>
    <property type="match status" value="1"/>
</dbReference>
<dbReference type="Gene3D" id="3.30.470.10">
    <property type="match status" value="1"/>
</dbReference>
<dbReference type="InterPro" id="IPR001544">
    <property type="entry name" value="Aminotrans_IV"/>
</dbReference>
<dbReference type="PROSITE" id="PS00770">
    <property type="entry name" value="AA_TRANSFER_CLASS_4"/>
    <property type="match status" value="1"/>
</dbReference>
<dbReference type="GO" id="GO:0046394">
    <property type="term" value="P:carboxylic acid biosynthetic process"/>
    <property type="evidence" value="ECO:0007669"/>
    <property type="project" value="UniProtKB-ARBA"/>
</dbReference>
<gene>
    <name evidence="4" type="ORF">METZ01_LOCUS38495</name>
</gene>
<dbReference type="SUPFAM" id="SSF56752">
    <property type="entry name" value="D-aminoacid aminotransferase-like PLP-dependent enzymes"/>
    <property type="match status" value="1"/>
</dbReference>
<dbReference type="GO" id="GO:0003824">
    <property type="term" value="F:catalytic activity"/>
    <property type="evidence" value="ECO:0007669"/>
    <property type="project" value="InterPro"/>
</dbReference>